<feature type="domain" description="RRM" evidence="3">
    <location>
        <begin position="60"/>
        <end position="155"/>
    </location>
</feature>
<gene>
    <name evidence="4" type="ORF">DME_LOCUS2584</name>
</gene>
<dbReference type="GO" id="GO:0071011">
    <property type="term" value="C:precatalytic spliceosome"/>
    <property type="evidence" value="ECO:0007669"/>
    <property type="project" value="TreeGrafter"/>
</dbReference>
<organism evidence="4 5">
    <name type="scientific">Dracunculus medinensis</name>
    <name type="common">Guinea worm</name>
    <dbReference type="NCBI Taxonomy" id="318479"/>
    <lineage>
        <taxon>Eukaryota</taxon>
        <taxon>Metazoa</taxon>
        <taxon>Ecdysozoa</taxon>
        <taxon>Nematoda</taxon>
        <taxon>Chromadorea</taxon>
        <taxon>Rhabditida</taxon>
        <taxon>Spirurina</taxon>
        <taxon>Dracunculoidea</taxon>
        <taxon>Dracunculidae</taxon>
        <taxon>Dracunculus</taxon>
    </lineage>
</organism>
<keyword evidence="1 2" id="KW-0694">RNA-binding</keyword>
<reference evidence="4 5" key="1">
    <citation type="submission" date="2018-11" db="EMBL/GenBank/DDBJ databases">
        <authorList>
            <consortium name="Pathogen Informatics"/>
        </authorList>
    </citation>
    <scope>NUCLEOTIDE SEQUENCE [LARGE SCALE GENOMIC DNA]</scope>
</reference>
<dbReference type="InterPro" id="IPR045844">
    <property type="entry name" value="RRM_Ist3-like"/>
</dbReference>
<evidence type="ECO:0000313" key="5">
    <source>
        <dbReference type="Proteomes" id="UP000274756"/>
    </source>
</evidence>
<name>A0A3P7QA55_DRAME</name>
<keyword evidence="5" id="KW-1185">Reference proteome</keyword>
<evidence type="ECO:0000256" key="1">
    <source>
        <dbReference type="ARBA" id="ARBA00022884"/>
    </source>
</evidence>
<dbReference type="GO" id="GO:0000398">
    <property type="term" value="P:mRNA splicing, via spliceosome"/>
    <property type="evidence" value="ECO:0007669"/>
    <property type="project" value="InterPro"/>
</dbReference>
<dbReference type="SUPFAM" id="SSF54928">
    <property type="entry name" value="RNA-binding domain, RBD"/>
    <property type="match status" value="1"/>
</dbReference>
<dbReference type="SMART" id="SM00360">
    <property type="entry name" value="RRM"/>
    <property type="match status" value="1"/>
</dbReference>
<dbReference type="STRING" id="318479.A0A3P7QA55"/>
<dbReference type="InterPro" id="IPR012677">
    <property type="entry name" value="Nucleotide-bd_a/b_plait_sf"/>
</dbReference>
<dbReference type="AlphaFoldDB" id="A0A3P7QA55"/>
<evidence type="ECO:0000313" key="4">
    <source>
        <dbReference type="EMBL" id="VDN52611.1"/>
    </source>
</evidence>
<dbReference type="Proteomes" id="UP000274756">
    <property type="component" value="Unassembled WGS sequence"/>
</dbReference>
<dbReference type="GO" id="GO:0005686">
    <property type="term" value="C:U2 snRNP"/>
    <property type="evidence" value="ECO:0007669"/>
    <property type="project" value="TreeGrafter"/>
</dbReference>
<dbReference type="Pfam" id="PF00076">
    <property type="entry name" value="RRM_1"/>
    <property type="match status" value="1"/>
</dbReference>
<dbReference type="PANTHER" id="PTHR45880:SF1">
    <property type="entry name" value="RNA-BINDING MOTIF PROTEIN, X-LINKED 2"/>
    <property type="match status" value="1"/>
</dbReference>
<dbReference type="EMBL" id="UYYG01000068">
    <property type="protein sequence ID" value="VDN52611.1"/>
    <property type="molecule type" value="Genomic_DNA"/>
</dbReference>
<dbReference type="OrthoDB" id="2573941at2759"/>
<dbReference type="GO" id="GO:0071013">
    <property type="term" value="C:catalytic step 2 spliceosome"/>
    <property type="evidence" value="ECO:0007669"/>
    <property type="project" value="TreeGrafter"/>
</dbReference>
<evidence type="ECO:0000259" key="3">
    <source>
        <dbReference type="PROSITE" id="PS50102"/>
    </source>
</evidence>
<dbReference type="InterPro" id="IPR035979">
    <property type="entry name" value="RBD_domain_sf"/>
</dbReference>
<dbReference type="CDD" id="cd12411">
    <property type="entry name" value="RRM_ist3_like"/>
    <property type="match status" value="1"/>
</dbReference>
<proteinExistence type="predicted"/>
<sequence>MRKIRSVSCNRLEPRRGVYVGGMNPLTNIRNQNRLNEREVNFGLSGGNKNSWHEKYRNSAWIYIGGLPYGLNEGDVLSVFSQFICRSLQHFAPSYLKHQYGEIVNINLIRDRKTGKSRGFAFICYEDQRSTILAVDNFNGINLLKRTIRVDHVEQYKVPKYNEDVDEEIRRVWEEGCAPKPVISQGSYLLSKKTFFIFSLPEAWEVEAWFCTLGLILRSFG</sequence>
<dbReference type="InterPro" id="IPR000504">
    <property type="entry name" value="RRM_dom"/>
</dbReference>
<dbReference type="Gene3D" id="3.30.70.330">
    <property type="match status" value="1"/>
</dbReference>
<protein>
    <recommendedName>
        <fullName evidence="3">RRM domain-containing protein</fullName>
    </recommendedName>
</protein>
<dbReference type="PANTHER" id="PTHR45880">
    <property type="entry name" value="RNA-BINDING MOTIF PROTEIN, X-LINKED 2"/>
    <property type="match status" value="1"/>
</dbReference>
<dbReference type="InterPro" id="IPR051847">
    <property type="entry name" value="RNA_proc/Spliceosome_comp"/>
</dbReference>
<accession>A0A3P7QA55</accession>
<evidence type="ECO:0000256" key="2">
    <source>
        <dbReference type="PROSITE-ProRule" id="PRU00176"/>
    </source>
</evidence>
<dbReference type="PROSITE" id="PS50102">
    <property type="entry name" value="RRM"/>
    <property type="match status" value="1"/>
</dbReference>
<dbReference type="GO" id="GO:0003723">
    <property type="term" value="F:RNA binding"/>
    <property type="evidence" value="ECO:0007669"/>
    <property type="project" value="UniProtKB-UniRule"/>
</dbReference>